<dbReference type="GO" id="GO:0031380">
    <property type="term" value="C:nuclear RNA-directed RNA polymerase complex"/>
    <property type="evidence" value="ECO:0007669"/>
    <property type="project" value="TreeGrafter"/>
</dbReference>
<evidence type="ECO:0000256" key="9">
    <source>
        <dbReference type="SAM" id="MobiDB-lite"/>
    </source>
</evidence>
<dbReference type="PANTHER" id="PTHR10887">
    <property type="entry name" value="DNA2/NAM7 HELICASE FAMILY"/>
    <property type="match status" value="1"/>
</dbReference>
<keyword evidence="7" id="KW-0391">Immunity</keyword>
<evidence type="ECO:0000259" key="10">
    <source>
        <dbReference type="PROSITE" id="PS50103"/>
    </source>
</evidence>
<dbReference type="Pfam" id="PF13087">
    <property type="entry name" value="AAA_12"/>
    <property type="match status" value="1"/>
</dbReference>
<evidence type="ECO:0000256" key="7">
    <source>
        <dbReference type="ARBA" id="ARBA00022859"/>
    </source>
</evidence>
<protein>
    <recommendedName>
        <fullName evidence="14">NFX1-type zinc finger-containing protein 1</fullName>
    </recommendedName>
</protein>
<dbReference type="RefSeq" id="XP_058330683.1">
    <property type="nucleotide sequence ID" value="XM_058474943.1"/>
</dbReference>
<keyword evidence="5" id="KW-0347">Helicase</keyword>
<dbReference type="InterPro" id="IPR045055">
    <property type="entry name" value="DNA2/NAM7-like"/>
</dbReference>
<evidence type="ECO:0000256" key="3">
    <source>
        <dbReference type="ARBA" id="ARBA00022723"/>
    </source>
</evidence>
<keyword evidence="3 8" id="KW-0479">Metal-binding</keyword>
<dbReference type="GO" id="GO:0002376">
    <property type="term" value="P:immune system process"/>
    <property type="evidence" value="ECO:0007669"/>
    <property type="project" value="UniProtKB-KW"/>
</dbReference>
<keyword evidence="5" id="KW-0547">Nucleotide-binding</keyword>
<evidence type="ECO:0000256" key="8">
    <source>
        <dbReference type="PROSITE-ProRule" id="PRU00723"/>
    </source>
</evidence>
<comment type="caution">
    <text evidence="12">The sequence shown here is derived from an EMBL/GenBank/DDBJ whole genome shotgun (WGS) entry which is preliminary data.</text>
</comment>
<dbReference type="GO" id="GO:0005737">
    <property type="term" value="C:cytoplasm"/>
    <property type="evidence" value="ECO:0007669"/>
    <property type="project" value="UniProtKB-SubCell"/>
</dbReference>
<dbReference type="InterPro" id="IPR013087">
    <property type="entry name" value="Znf_C2H2_type"/>
</dbReference>
<dbReference type="InterPro" id="IPR041679">
    <property type="entry name" value="DNA2/NAM7-like_C"/>
</dbReference>
<keyword evidence="5" id="KW-0378">Hydrolase</keyword>
<evidence type="ECO:0000256" key="6">
    <source>
        <dbReference type="ARBA" id="ARBA00022833"/>
    </source>
</evidence>
<keyword evidence="6 8" id="KW-0862">Zinc</keyword>
<feature type="domain" description="RZ-type" evidence="11">
    <location>
        <begin position="1606"/>
        <end position="1681"/>
    </location>
</feature>
<feature type="region of interest" description="Disordered" evidence="9">
    <location>
        <begin position="31"/>
        <end position="50"/>
    </location>
</feature>
<evidence type="ECO:0000256" key="2">
    <source>
        <dbReference type="ARBA" id="ARBA00022490"/>
    </source>
</evidence>
<dbReference type="Pfam" id="PF20173">
    <property type="entry name" value="ZnF_RZ-type"/>
    <property type="match status" value="1"/>
</dbReference>
<keyword evidence="5" id="KW-0067">ATP-binding</keyword>
<dbReference type="InterPro" id="IPR046439">
    <property type="entry name" value="ZF_RZ_dom"/>
</dbReference>
<dbReference type="InterPro" id="IPR000571">
    <property type="entry name" value="Znf_CCCH"/>
</dbReference>
<keyword evidence="13" id="KW-1185">Reference proteome</keyword>
<dbReference type="GO" id="GO:0031048">
    <property type="term" value="P:regulatory ncRNA-mediated heterochromatin formation"/>
    <property type="evidence" value="ECO:0007669"/>
    <property type="project" value="TreeGrafter"/>
</dbReference>
<dbReference type="PROSITE" id="PS00028">
    <property type="entry name" value="ZINC_FINGER_C2H2_1"/>
    <property type="match status" value="1"/>
</dbReference>
<organism evidence="12 13">
    <name type="scientific">Penicillium chermesinum</name>
    <dbReference type="NCBI Taxonomy" id="63820"/>
    <lineage>
        <taxon>Eukaryota</taxon>
        <taxon>Fungi</taxon>
        <taxon>Dikarya</taxon>
        <taxon>Ascomycota</taxon>
        <taxon>Pezizomycotina</taxon>
        <taxon>Eurotiomycetes</taxon>
        <taxon>Eurotiomycetidae</taxon>
        <taxon>Eurotiales</taxon>
        <taxon>Aspergillaceae</taxon>
        <taxon>Penicillium</taxon>
    </lineage>
</organism>
<proteinExistence type="predicted"/>
<dbReference type="OrthoDB" id="2423195at2759"/>
<sequence>MGKKICKYFAQTGFCKFRNCRYEHVGQKHAPVFDKSRGQPGGSNEEHNSEAASFGRWRAKLSGGPVGHYGRASGVQLGPFFKEARRLMTTDEGTRQNVIHCLASEDGLKLIQKLIQREFSSISETEKTRIFHVEIQSFLEIISSPEIHESLILEQDVGTIYNCIYGVGGRRAHPFLEFLADAVAIEKEGDTKAASVHLEMSLFVFSQVIELNSVAFVQDNLKVLAQRFTDIITALYAVDSLSPIQQSLQYLKRLQRRLDHLSCGRTPPGGRHDNDFADISKINIMPTFDEINSPRAEYLPVKDPRQWHVNGIAGLLDRNFRLLREDTIGQLRDSIHAELHPSSSRDIRKNQTRTYVYRHINVQSIDLHRSSGMQFLVSFAQLVSLKGSDKKRREEWWNLSKRLQPSALVCLVDPRGFALFCTVATPDRRHEKEDANDKQWKMSASLSQSAHYASVILELVEPSETNWQYILNCRTGNTARNNSQISLLEFPGILLPSFHPTLRALQKMQKLANVSMSEFLAPLEVDSLSLLVDVPPPAYATSPGFSFDLKCLMNDKSSLKVASSEPVDMEKLRGNSTLDEAQARALVTTLQRCIGLIQGPPGTGKSFTGVALIKVLLENKSQIASGLGPIICVCYTNHALDQLLEDLLDSNITSQVIRIGSQSKSERLEKHQLRKVRVEKTRLERTGQWELHNVLDGLEERFRKIHLNSVGSGISVKHYLRTFHPDRYSQFFDKDHDGYERASASKDDPEKTMKSWLKGGKDINSQTRGLEELRHIHIDQMTATERRNLHRYWVDDQKERTQLEAQAIFTSHLEAKASWDKIRDELDLRCLRDADVIGITTSGLARNLDMLRRLKSKVLVCEEAGEVLEAHLLTSLLPSIQHVILIGDHQQLRPQIQNYGLSRESHEGSQYALDRSLFERLVEPDDEVGIQIPFCTLETQRRMFPSISRLIRDTLYPSLEDAPSVSEYPEVMGIKKRLFWLDHRYTEGDTLNQDPMATSHWNDHEIQMTVALVNHLLRQGVYESGDIAVLTPYLGQLHRIRRKLAESYTVTLGEGDQEDLGNAGFTEEDGEKKEKGVSRSTLLQTVRAATIDNFQGEEAKVVVISLVRSNSQRRCGFLRTPNRANVLLSRAKHGMYIIGNSETSRGVDMWGKVLHILEKDGNLGTQLELTCPRHPDTPIVVEEPDHFVYHSPEGGVLILPVLIHVMPTAMAKNHALHAPYLVKCNVPIPDARKNAPSLVLLALLVNVSPLVPTVAALCPAPPRAITFHVLYAVASSWYVAINALRIDGQMDLRKHYKMDDQSRPISIAASSEPFSMGDIRACATCRGSLRNISRYGRLVRRALLDEATKKLIVYLNQRYVPLAQELPEALSKLQEQYSDTVAQLLFHGHSRIELKGSPSQQVALMRGLLNKRHKSRWHQVLSLREKIVAYQKQVEVDEQPYNRVRNMVEDARRRKKTSDQFRFDETVLQTKGQIQATSLLLRIDIALLGDFVSMKNHLRPGIDQCELYVDFEEHRKVCRRLFNDAKASRRILHQAESSIFLAQLYALEITNIKDISLAESLRGEANLAIDMAVTLCQEHPDQTPGLSDEIEGTRAMLRGAKFYAPVSNEERLAVLKAMAREFRGTGHWYYCENGHPFTIGECGMAMQLSRCPECGAPVGGQNHQSAHGVVHARDLEEAFRELQI</sequence>
<evidence type="ECO:0000256" key="4">
    <source>
        <dbReference type="ARBA" id="ARBA00022771"/>
    </source>
</evidence>
<dbReference type="InterPro" id="IPR047187">
    <property type="entry name" value="SF1_C_Upf1"/>
</dbReference>
<feature type="zinc finger region" description="C3H1-type" evidence="8">
    <location>
        <begin position="1"/>
        <end position="27"/>
    </location>
</feature>
<dbReference type="InterPro" id="IPR027417">
    <property type="entry name" value="P-loop_NTPase"/>
</dbReference>
<dbReference type="Pfam" id="PF13086">
    <property type="entry name" value="AAA_11"/>
    <property type="match status" value="1"/>
</dbReference>
<comment type="subcellular location">
    <subcellularLocation>
        <location evidence="1">Cytoplasm</location>
    </subcellularLocation>
</comment>
<evidence type="ECO:0000313" key="13">
    <source>
        <dbReference type="Proteomes" id="UP001150941"/>
    </source>
</evidence>
<feature type="domain" description="C3H1-type" evidence="10">
    <location>
        <begin position="1"/>
        <end position="27"/>
    </location>
</feature>
<evidence type="ECO:0000256" key="5">
    <source>
        <dbReference type="ARBA" id="ARBA00022806"/>
    </source>
</evidence>
<accession>A0A9W9NZY0</accession>
<dbReference type="SUPFAM" id="SSF52540">
    <property type="entry name" value="P-loop containing nucleoside triphosphate hydrolases"/>
    <property type="match status" value="1"/>
</dbReference>
<dbReference type="Gene3D" id="3.40.50.300">
    <property type="entry name" value="P-loop containing nucleotide triphosphate hydrolases"/>
    <property type="match status" value="2"/>
</dbReference>
<keyword evidence="2" id="KW-0963">Cytoplasm</keyword>
<evidence type="ECO:0000259" key="11">
    <source>
        <dbReference type="PROSITE" id="PS51981"/>
    </source>
</evidence>
<gene>
    <name evidence="12" type="ORF">N7468_005647</name>
</gene>
<dbReference type="InterPro" id="IPR041677">
    <property type="entry name" value="DNA2/NAM7_AAA_11"/>
</dbReference>
<reference evidence="12" key="1">
    <citation type="submission" date="2022-11" db="EMBL/GenBank/DDBJ databases">
        <authorList>
            <person name="Petersen C."/>
        </authorList>
    </citation>
    <scope>NUCLEOTIDE SEQUENCE</scope>
    <source>
        <strain evidence="12">IBT 19713</strain>
    </source>
</reference>
<dbReference type="CDD" id="cd18808">
    <property type="entry name" value="SF1_C_Upf1"/>
    <property type="match status" value="1"/>
</dbReference>
<evidence type="ECO:0008006" key="14">
    <source>
        <dbReference type="Google" id="ProtNLM"/>
    </source>
</evidence>
<dbReference type="GO" id="GO:0008270">
    <property type="term" value="F:zinc ion binding"/>
    <property type="evidence" value="ECO:0007669"/>
    <property type="project" value="UniProtKB-KW"/>
</dbReference>
<dbReference type="EMBL" id="JAPQKS010000004">
    <property type="protein sequence ID" value="KAJ5232691.1"/>
    <property type="molecule type" value="Genomic_DNA"/>
</dbReference>
<dbReference type="PROSITE" id="PS50103">
    <property type="entry name" value="ZF_C3H1"/>
    <property type="match status" value="1"/>
</dbReference>
<dbReference type="FunFam" id="3.40.50.300:FF:001660">
    <property type="entry name" value="NF-X1 finger and helicase protein, putative"/>
    <property type="match status" value="1"/>
</dbReference>
<dbReference type="GeneID" id="83202246"/>
<dbReference type="GO" id="GO:0004386">
    <property type="term" value="F:helicase activity"/>
    <property type="evidence" value="ECO:0007669"/>
    <property type="project" value="InterPro"/>
</dbReference>
<name>A0A9W9NZY0_9EURO</name>
<dbReference type="PROSITE" id="PS51981">
    <property type="entry name" value="ZF_RZ"/>
    <property type="match status" value="1"/>
</dbReference>
<keyword evidence="4 8" id="KW-0863">Zinc-finger</keyword>
<dbReference type="CDD" id="cd17936">
    <property type="entry name" value="EEXXEc_NFX1"/>
    <property type="match status" value="1"/>
</dbReference>
<evidence type="ECO:0000256" key="1">
    <source>
        <dbReference type="ARBA" id="ARBA00004496"/>
    </source>
</evidence>
<dbReference type="PANTHER" id="PTHR10887:SF445">
    <property type="entry name" value="NFX1-TYPE ZINC FINGER-CONTAINING PROTEIN 1"/>
    <property type="match status" value="1"/>
</dbReference>
<evidence type="ECO:0000313" key="12">
    <source>
        <dbReference type="EMBL" id="KAJ5232691.1"/>
    </source>
</evidence>
<dbReference type="Proteomes" id="UP001150941">
    <property type="component" value="Unassembled WGS sequence"/>
</dbReference>
<reference evidence="12" key="2">
    <citation type="journal article" date="2023" name="IMA Fungus">
        <title>Comparative genomic study of the Penicillium genus elucidates a diverse pangenome and 15 lateral gene transfer events.</title>
        <authorList>
            <person name="Petersen C."/>
            <person name="Sorensen T."/>
            <person name="Nielsen M.R."/>
            <person name="Sondergaard T.E."/>
            <person name="Sorensen J.L."/>
            <person name="Fitzpatrick D.A."/>
            <person name="Frisvad J.C."/>
            <person name="Nielsen K.L."/>
        </authorList>
    </citation>
    <scope>NUCLEOTIDE SEQUENCE</scope>
    <source>
        <strain evidence="12">IBT 19713</strain>
    </source>
</reference>